<evidence type="ECO:0000256" key="3">
    <source>
        <dbReference type="ARBA" id="ARBA00022833"/>
    </source>
</evidence>
<dbReference type="OrthoDB" id="410307at2759"/>
<comment type="caution">
    <text evidence="7">The sequence shown here is derived from an EMBL/GenBank/DDBJ whole genome shotgun (WGS) entry which is preliminary data.</text>
</comment>
<dbReference type="InterPro" id="IPR000571">
    <property type="entry name" value="Znf_CCCH"/>
</dbReference>
<feature type="compositionally biased region" description="Pro residues" evidence="5">
    <location>
        <begin position="123"/>
        <end position="133"/>
    </location>
</feature>
<dbReference type="GO" id="GO:0008270">
    <property type="term" value="F:zinc ion binding"/>
    <property type="evidence" value="ECO:0007669"/>
    <property type="project" value="UniProtKB-KW"/>
</dbReference>
<protein>
    <recommendedName>
        <fullName evidence="6">C3H1-type domain-containing protein</fullName>
    </recommendedName>
</protein>
<feature type="compositionally biased region" description="Low complexity" evidence="5">
    <location>
        <begin position="297"/>
        <end position="310"/>
    </location>
</feature>
<feature type="domain" description="C3H1-type" evidence="6">
    <location>
        <begin position="337"/>
        <end position="365"/>
    </location>
</feature>
<evidence type="ECO:0000313" key="7">
    <source>
        <dbReference type="EMBL" id="KAG0260833.1"/>
    </source>
</evidence>
<keyword evidence="2 4" id="KW-0863">Zinc-finger</keyword>
<dbReference type="EMBL" id="JAAAJB010000236">
    <property type="protein sequence ID" value="KAG0260833.1"/>
    <property type="molecule type" value="Genomic_DNA"/>
</dbReference>
<reference evidence="7" key="1">
    <citation type="journal article" date="2020" name="Fungal Divers.">
        <title>Resolving the Mortierellaceae phylogeny through synthesis of multi-gene phylogenetics and phylogenomics.</title>
        <authorList>
            <person name="Vandepol N."/>
            <person name="Liber J."/>
            <person name="Desiro A."/>
            <person name="Na H."/>
            <person name="Kennedy M."/>
            <person name="Barry K."/>
            <person name="Grigoriev I.V."/>
            <person name="Miller A.N."/>
            <person name="O'Donnell K."/>
            <person name="Stajich J.E."/>
            <person name="Bonito G."/>
        </authorList>
    </citation>
    <scope>NUCLEOTIDE SEQUENCE</scope>
    <source>
        <strain evidence="7">BC1065</strain>
    </source>
</reference>
<sequence>MSDKELLAQIAQLAGAINKHNMNIATAGGGYGYTPANARGGYSGVRGRGGPPLSFRGRGRGAINGSVHRSLTLNNNSDRSSISSSSSSSSNNNHLLTRSSLAAATPSPPQIAPSSILTGIPNGTPPTSSPVPTPRGVATWPLPPQSRPSRHLTLNVKAQHSGSTPSPSPPISSTPINTAVGPGSSVSIDKATGQQWIQSKGKNMSLMTAEKYKKTMVAKQKSIISMKKAKLKAKQARAKRLQDLRKGLVTIGDTSYAKSADGRKLVINHQQSGSILIDGIEFEMDTRGNKLVRKGLSNSSSSSSSGSSSSMAPAFTSTSTNAITTPKALSVDGVKINPKAPLCIPFAKEGWCDKGGTCKDRHAWICPDFNSKQGCHRRCGLAHVPEQGNRGQAPAQPNGQHVPLSKRARFNNYNNGNSSTLGSSEQDSGMESKSSSSTRQYDENFIPLDLASDDDDDDDGSELVLHQQISEHAEDQDQDQSLGRSVQPSELSDEVEEESEESEDVEDMDVDSDGMVSDESDDDIEDEEEEEEEEEKDQSPGHEGSVEEEDDEDDEEEDEDDYMAYYQDEEEDDRGEY</sequence>
<feature type="compositionally biased region" description="Low complexity" evidence="5">
    <location>
        <begin position="73"/>
        <end position="101"/>
    </location>
</feature>
<evidence type="ECO:0000313" key="8">
    <source>
        <dbReference type="Proteomes" id="UP000807716"/>
    </source>
</evidence>
<dbReference type="Proteomes" id="UP000807716">
    <property type="component" value="Unassembled WGS sequence"/>
</dbReference>
<evidence type="ECO:0000256" key="5">
    <source>
        <dbReference type="SAM" id="MobiDB-lite"/>
    </source>
</evidence>
<keyword evidence="8" id="KW-1185">Reference proteome</keyword>
<keyword evidence="3 4" id="KW-0862">Zinc</keyword>
<feature type="region of interest" description="Disordered" evidence="5">
    <location>
        <begin position="409"/>
        <end position="442"/>
    </location>
</feature>
<feature type="region of interest" description="Disordered" evidence="5">
    <location>
        <begin position="43"/>
        <end position="187"/>
    </location>
</feature>
<evidence type="ECO:0000259" key="6">
    <source>
        <dbReference type="PROSITE" id="PS50103"/>
    </source>
</evidence>
<feature type="region of interest" description="Disordered" evidence="5">
    <location>
        <begin position="471"/>
        <end position="577"/>
    </location>
</feature>
<evidence type="ECO:0000256" key="1">
    <source>
        <dbReference type="ARBA" id="ARBA00022723"/>
    </source>
</evidence>
<feature type="compositionally biased region" description="Acidic residues" evidence="5">
    <location>
        <begin position="546"/>
        <end position="577"/>
    </location>
</feature>
<feature type="zinc finger region" description="C3H1-type" evidence="4">
    <location>
        <begin position="337"/>
        <end position="365"/>
    </location>
</feature>
<dbReference type="SUPFAM" id="SSF90229">
    <property type="entry name" value="CCCH zinc finger"/>
    <property type="match status" value="1"/>
</dbReference>
<dbReference type="AlphaFoldDB" id="A0A9P6Q8J0"/>
<name>A0A9P6Q8J0_9FUNG</name>
<proteinExistence type="predicted"/>
<feature type="region of interest" description="Disordered" evidence="5">
    <location>
        <begin position="293"/>
        <end position="315"/>
    </location>
</feature>
<accession>A0A9P6Q8J0</accession>
<feature type="compositionally biased region" description="Acidic residues" evidence="5">
    <location>
        <begin position="491"/>
        <end position="536"/>
    </location>
</feature>
<feature type="compositionally biased region" description="Polar residues" evidence="5">
    <location>
        <begin position="479"/>
        <end position="488"/>
    </location>
</feature>
<feature type="compositionally biased region" description="Polar residues" evidence="5">
    <location>
        <begin position="411"/>
        <end position="439"/>
    </location>
</feature>
<dbReference type="PROSITE" id="PS50103">
    <property type="entry name" value="ZF_C3H1"/>
    <property type="match status" value="1"/>
</dbReference>
<gene>
    <name evidence="7" type="ORF">DFQ27_003313</name>
</gene>
<organism evidence="7 8">
    <name type="scientific">Actinomortierella ambigua</name>
    <dbReference type="NCBI Taxonomy" id="1343610"/>
    <lineage>
        <taxon>Eukaryota</taxon>
        <taxon>Fungi</taxon>
        <taxon>Fungi incertae sedis</taxon>
        <taxon>Mucoromycota</taxon>
        <taxon>Mortierellomycotina</taxon>
        <taxon>Mortierellomycetes</taxon>
        <taxon>Mortierellales</taxon>
        <taxon>Mortierellaceae</taxon>
        <taxon>Actinomortierella</taxon>
    </lineage>
</organism>
<dbReference type="InterPro" id="IPR036855">
    <property type="entry name" value="Znf_CCCH_sf"/>
</dbReference>
<keyword evidence="1 4" id="KW-0479">Metal-binding</keyword>
<evidence type="ECO:0000256" key="4">
    <source>
        <dbReference type="PROSITE-ProRule" id="PRU00723"/>
    </source>
</evidence>
<evidence type="ECO:0000256" key="2">
    <source>
        <dbReference type="ARBA" id="ARBA00022771"/>
    </source>
</evidence>